<evidence type="ECO:0000313" key="2">
    <source>
        <dbReference type="EMBL" id="MBB6052349.1"/>
    </source>
</evidence>
<dbReference type="EMBL" id="JACHGW010000004">
    <property type="protein sequence ID" value="MBB6052349.1"/>
    <property type="molecule type" value="Genomic_DNA"/>
</dbReference>
<dbReference type="RefSeq" id="WP_184201231.1">
    <property type="nucleotide sequence ID" value="NZ_JACHGW010000004.1"/>
</dbReference>
<organism evidence="2 3">
    <name type="scientific">Armatimonas rosea</name>
    <dbReference type="NCBI Taxonomy" id="685828"/>
    <lineage>
        <taxon>Bacteria</taxon>
        <taxon>Bacillati</taxon>
        <taxon>Armatimonadota</taxon>
        <taxon>Armatimonadia</taxon>
        <taxon>Armatimonadales</taxon>
        <taxon>Armatimonadaceae</taxon>
        <taxon>Armatimonas</taxon>
    </lineage>
</organism>
<sequence length="291" mass="32382">MRQHQRIAQEPRTVSSQDREQAQAAYHRAAAKVAFPILLILGSITAYRLAHHLPPYEKFFLLDDYFKVIYPIPVALLAGHYYGRWACRRQGISLERQEHTVWRRKPQASTEAIRPFGIGETFPITRVAGALGTLLFVGLLVGLVWTSLRFGVLPQPDQPLGRQLLSVLVTLVILAGVAGMGLAGLLMSLAALRSGGALVRVDARGIVWFRGGVRHEVPWTKLARAEVTRGFDVKGELVKLEIRLYDNEDESQGALSFGAERPASLPRTFVSWSSELADFATELEQVFDTPR</sequence>
<evidence type="ECO:0000256" key="1">
    <source>
        <dbReference type="SAM" id="Phobius"/>
    </source>
</evidence>
<keyword evidence="1" id="KW-1133">Transmembrane helix</keyword>
<reference evidence="2 3" key="1">
    <citation type="submission" date="2020-08" db="EMBL/GenBank/DDBJ databases">
        <title>Genomic Encyclopedia of Type Strains, Phase IV (KMG-IV): sequencing the most valuable type-strain genomes for metagenomic binning, comparative biology and taxonomic classification.</title>
        <authorList>
            <person name="Goeker M."/>
        </authorList>
    </citation>
    <scope>NUCLEOTIDE SEQUENCE [LARGE SCALE GENOMIC DNA]</scope>
    <source>
        <strain evidence="2 3">DSM 23562</strain>
    </source>
</reference>
<feature type="transmembrane region" description="Helical" evidence="1">
    <location>
        <begin position="124"/>
        <end position="145"/>
    </location>
</feature>
<keyword evidence="3" id="KW-1185">Reference proteome</keyword>
<keyword evidence="1" id="KW-0812">Transmembrane</keyword>
<comment type="caution">
    <text evidence="2">The sequence shown here is derived from an EMBL/GenBank/DDBJ whole genome shotgun (WGS) entry which is preliminary data.</text>
</comment>
<proteinExistence type="predicted"/>
<evidence type="ECO:0008006" key="4">
    <source>
        <dbReference type="Google" id="ProtNLM"/>
    </source>
</evidence>
<accession>A0A7W9SUT7</accession>
<keyword evidence="1" id="KW-0472">Membrane</keyword>
<protein>
    <recommendedName>
        <fullName evidence="4">PH domain-containing protein</fullName>
    </recommendedName>
</protein>
<name>A0A7W9SUT7_ARMRO</name>
<feature type="transmembrane region" description="Helical" evidence="1">
    <location>
        <begin position="68"/>
        <end position="87"/>
    </location>
</feature>
<gene>
    <name evidence="2" type="ORF">HNQ39_004170</name>
</gene>
<feature type="transmembrane region" description="Helical" evidence="1">
    <location>
        <begin position="165"/>
        <end position="192"/>
    </location>
</feature>
<evidence type="ECO:0000313" key="3">
    <source>
        <dbReference type="Proteomes" id="UP000520814"/>
    </source>
</evidence>
<dbReference type="Proteomes" id="UP000520814">
    <property type="component" value="Unassembled WGS sequence"/>
</dbReference>
<feature type="transmembrane region" description="Helical" evidence="1">
    <location>
        <begin position="29"/>
        <end position="48"/>
    </location>
</feature>
<dbReference type="AlphaFoldDB" id="A0A7W9SUT7"/>